<dbReference type="InterPro" id="IPR036875">
    <property type="entry name" value="Znf_CCHC_sf"/>
</dbReference>
<evidence type="ECO:0000256" key="1">
    <source>
        <dbReference type="PROSITE-ProRule" id="PRU00047"/>
    </source>
</evidence>
<dbReference type="GO" id="GO:0003676">
    <property type="term" value="F:nucleic acid binding"/>
    <property type="evidence" value="ECO:0007669"/>
    <property type="project" value="InterPro"/>
</dbReference>
<feature type="compositionally biased region" description="Polar residues" evidence="2">
    <location>
        <begin position="289"/>
        <end position="299"/>
    </location>
</feature>
<dbReference type="InterPro" id="IPR025558">
    <property type="entry name" value="DUF4283"/>
</dbReference>
<feature type="domain" description="CCHC-type" evidence="3">
    <location>
        <begin position="201"/>
        <end position="216"/>
    </location>
</feature>
<comment type="caution">
    <text evidence="4">The sequence shown here is derived from an EMBL/GenBank/DDBJ whole genome shotgun (WGS) entry which is preliminary data.</text>
</comment>
<dbReference type="PANTHER" id="PTHR31286">
    <property type="entry name" value="GLYCINE-RICH CELL WALL STRUCTURAL PROTEIN 1.8-LIKE"/>
    <property type="match status" value="1"/>
</dbReference>
<evidence type="ECO:0000256" key="2">
    <source>
        <dbReference type="SAM" id="MobiDB-lite"/>
    </source>
</evidence>
<dbReference type="AlphaFoldDB" id="A0AAW2C4K6"/>
<dbReference type="PROSITE" id="PS50158">
    <property type="entry name" value="ZF_CCHC"/>
    <property type="match status" value="1"/>
</dbReference>
<gene>
    <name evidence="4" type="ORF">SO802_022847</name>
</gene>
<feature type="region of interest" description="Disordered" evidence="2">
    <location>
        <begin position="215"/>
        <end position="299"/>
    </location>
</feature>
<dbReference type="EMBL" id="JAZDWU010000008">
    <property type="protein sequence ID" value="KAK9993144.1"/>
    <property type="molecule type" value="Genomic_DNA"/>
</dbReference>
<keyword evidence="1" id="KW-0479">Metal-binding</keyword>
<reference evidence="4 5" key="1">
    <citation type="submission" date="2024-01" db="EMBL/GenBank/DDBJ databases">
        <title>A telomere-to-telomere, gap-free genome of sweet tea (Lithocarpus litseifolius).</title>
        <authorList>
            <person name="Zhou J."/>
        </authorList>
    </citation>
    <scope>NUCLEOTIDE SEQUENCE [LARGE SCALE GENOMIC DNA]</scope>
    <source>
        <strain evidence="4">Zhou-2022a</strain>
        <tissue evidence="4">Leaf</tissue>
    </source>
</reference>
<dbReference type="Proteomes" id="UP001459277">
    <property type="component" value="Unassembled WGS sequence"/>
</dbReference>
<sequence>MHEDAESDVEEEDIEEGAVALSLSKEDKIRIRSQWSNALIIKTFGRTVGYQFLSQRVRELWAPTGRLDLVDLGHDYFLARFEMPEDLDHVLRDGPWFIGQHFLAIKSWEPEFKASTTNFSQVAIWIRLPELPIEFYDPTILKKIGSMIGPVLRIDGHTATNARGRFARLCVQVCLDKPFVKTIFIGKFRQPVLYEGIHALCFSCGRLGHKKETCPQTIRANPRPTTQVQGNDASQNTNAGTPSPSTLSEPAALAHEDHPIVAEPDQYGPWLLVSRKKPNSKKKPAAIGTSFQPLTHSTP</sequence>
<protein>
    <recommendedName>
        <fullName evidence="3">CCHC-type domain-containing protein</fullName>
    </recommendedName>
</protein>
<keyword evidence="1" id="KW-0863">Zinc-finger</keyword>
<evidence type="ECO:0000259" key="3">
    <source>
        <dbReference type="PROSITE" id="PS50158"/>
    </source>
</evidence>
<feature type="compositionally biased region" description="Polar residues" evidence="2">
    <location>
        <begin position="215"/>
        <end position="248"/>
    </location>
</feature>
<dbReference type="Pfam" id="PF14111">
    <property type="entry name" value="DUF4283"/>
    <property type="match status" value="1"/>
</dbReference>
<accession>A0AAW2C4K6</accession>
<organism evidence="4 5">
    <name type="scientific">Lithocarpus litseifolius</name>
    <dbReference type="NCBI Taxonomy" id="425828"/>
    <lineage>
        <taxon>Eukaryota</taxon>
        <taxon>Viridiplantae</taxon>
        <taxon>Streptophyta</taxon>
        <taxon>Embryophyta</taxon>
        <taxon>Tracheophyta</taxon>
        <taxon>Spermatophyta</taxon>
        <taxon>Magnoliopsida</taxon>
        <taxon>eudicotyledons</taxon>
        <taxon>Gunneridae</taxon>
        <taxon>Pentapetalae</taxon>
        <taxon>rosids</taxon>
        <taxon>fabids</taxon>
        <taxon>Fagales</taxon>
        <taxon>Fagaceae</taxon>
        <taxon>Lithocarpus</taxon>
    </lineage>
</organism>
<proteinExistence type="predicted"/>
<evidence type="ECO:0000313" key="5">
    <source>
        <dbReference type="Proteomes" id="UP001459277"/>
    </source>
</evidence>
<keyword evidence="1" id="KW-0862">Zinc</keyword>
<dbReference type="InterPro" id="IPR001878">
    <property type="entry name" value="Znf_CCHC"/>
</dbReference>
<dbReference type="SUPFAM" id="SSF57756">
    <property type="entry name" value="Retrovirus zinc finger-like domains"/>
    <property type="match status" value="1"/>
</dbReference>
<keyword evidence="5" id="KW-1185">Reference proteome</keyword>
<dbReference type="GO" id="GO:0008270">
    <property type="term" value="F:zinc ion binding"/>
    <property type="evidence" value="ECO:0007669"/>
    <property type="project" value="UniProtKB-KW"/>
</dbReference>
<name>A0AAW2C4K6_9ROSI</name>
<evidence type="ECO:0000313" key="4">
    <source>
        <dbReference type="EMBL" id="KAK9993144.1"/>
    </source>
</evidence>
<dbReference type="PANTHER" id="PTHR31286:SF99">
    <property type="entry name" value="DUF4283 DOMAIN-CONTAINING PROTEIN"/>
    <property type="match status" value="1"/>
</dbReference>
<dbReference type="InterPro" id="IPR040256">
    <property type="entry name" value="At4g02000-like"/>
</dbReference>
<feature type="compositionally biased region" description="Basic residues" evidence="2">
    <location>
        <begin position="274"/>
        <end position="284"/>
    </location>
</feature>